<reference evidence="2 3" key="1">
    <citation type="journal article" date="2008" name="PLoS Genet.">
        <title>Genomic islands in the pathogenic filamentous fungus Aspergillus fumigatus.</title>
        <authorList>
            <person name="Fedorova N.D."/>
            <person name="Khaldi N."/>
            <person name="Joardar V.S."/>
            <person name="Maiti R."/>
            <person name="Amedeo P."/>
            <person name="Anderson M.J."/>
            <person name="Crabtree J."/>
            <person name="Silva J.C."/>
            <person name="Badger J.H."/>
            <person name="Albarraq A."/>
            <person name="Angiuoli S."/>
            <person name="Bussey H."/>
            <person name="Bowyer P."/>
            <person name="Cotty P.J."/>
            <person name="Dyer P.S."/>
            <person name="Egan A."/>
            <person name="Galens K."/>
            <person name="Fraser-Liggett C.M."/>
            <person name="Haas B.J."/>
            <person name="Inman J.M."/>
            <person name="Kent R."/>
            <person name="Lemieux S."/>
            <person name="Malavazi I."/>
            <person name="Orvis J."/>
            <person name="Roemer T."/>
            <person name="Ronning C.M."/>
            <person name="Sundaram J.P."/>
            <person name="Sutton G."/>
            <person name="Turner G."/>
            <person name="Venter J.C."/>
            <person name="White O.R."/>
            <person name="Whitty B.R."/>
            <person name="Youngman P."/>
            <person name="Wolfe K.H."/>
            <person name="Goldman G.H."/>
            <person name="Wortman J.R."/>
            <person name="Jiang B."/>
            <person name="Denning D.W."/>
            <person name="Nierman W.C."/>
        </authorList>
    </citation>
    <scope>NUCLEOTIDE SEQUENCE [LARGE SCALE GENOMIC DNA]</scope>
    <source>
        <strain evidence="3">CBS 144.89 / FGSC A1163 / CEA10</strain>
    </source>
</reference>
<proteinExistence type="predicted"/>
<evidence type="ECO:0000313" key="2">
    <source>
        <dbReference type="EMBL" id="EDP47871.1"/>
    </source>
</evidence>
<feature type="chain" id="PRO_5002758918" evidence="1">
    <location>
        <begin position="22"/>
        <end position="98"/>
    </location>
</feature>
<keyword evidence="1" id="KW-0732">Signal</keyword>
<dbReference type="Proteomes" id="UP000001699">
    <property type="component" value="Unassembled WGS sequence"/>
</dbReference>
<name>B0YDY7_ASPFC</name>
<sequence>MVKIAILPLAVLAALAPFAAADNCKTGLNYCGYNLLNIGNYAAQVNGALEAAGQPTDDAHIRESLFHCNGGSNGDISFITYCGGGCSTDGGSGRSDYC</sequence>
<protein>
    <submittedName>
        <fullName evidence="2">Uncharacterized protein</fullName>
    </submittedName>
</protein>
<accession>B0YDY7</accession>
<dbReference type="VEuPathDB" id="FungiDB:AFUB_097250"/>
<dbReference type="PhylomeDB" id="B0YDY7"/>
<keyword evidence="3" id="KW-1185">Reference proteome</keyword>
<evidence type="ECO:0000313" key="3">
    <source>
        <dbReference type="Proteomes" id="UP000001699"/>
    </source>
</evidence>
<organism evidence="2 3">
    <name type="scientific">Aspergillus fumigatus (strain CBS 144.89 / FGSC A1163 / CEA10)</name>
    <name type="common">Neosartorya fumigata</name>
    <dbReference type="NCBI Taxonomy" id="451804"/>
    <lineage>
        <taxon>Eukaryota</taxon>
        <taxon>Fungi</taxon>
        <taxon>Dikarya</taxon>
        <taxon>Ascomycota</taxon>
        <taxon>Pezizomycotina</taxon>
        <taxon>Eurotiomycetes</taxon>
        <taxon>Eurotiomycetidae</taxon>
        <taxon>Eurotiales</taxon>
        <taxon>Aspergillaceae</taxon>
        <taxon>Aspergillus</taxon>
        <taxon>Aspergillus subgen. Fumigati</taxon>
    </lineage>
</organism>
<feature type="signal peptide" evidence="1">
    <location>
        <begin position="1"/>
        <end position="21"/>
    </location>
</feature>
<dbReference type="HOGENOM" id="CLU_138695_1_0_1"/>
<dbReference type="EMBL" id="DS499602">
    <property type="protein sequence ID" value="EDP47871.1"/>
    <property type="molecule type" value="Genomic_DNA"/>
</dbReference>
<gene>
    <name evidence="2" type="ORF">AFUB_097250</name>
</gene>
<dbReference type="OrthoDB" id="4186099at2759"/>
<dbReference type="AlphaFoldDB" id="B0YDY7"/>
<evidence type="ECO:0000256" key="1">
    <source>
        <dbReference type="SAM" id="SignalP"/>
    </source>
</evidence>